<evidence type="ECO:0000313" key="2">
    <source>
        <dbReference type="EnsemblMetazoa" id="CJA40619.1"/>
    </source>
</evidence>
<organism evidence="2 3">
    <name type="scientific">Caenorhabditis japonica</name>
    <dbReference type="NCBI Taxonomy" id="281687"/>
    <lineage>
        <taxon>Eukaryota</taxon>
        <taxon>Metazoa</taxon>
        <taxon>Ecdysozoa</taxon>
        <taxon>Nematoda</taxon>
        <taxon>Chromadorea</taxon>
        <taxon>Rhabditida</taxon>
        <taxon>Rhabditina</taxon>
        <taxon>Rhabditomorpha</taxon>
        <taxon>Rhabditoidea</taxon>
        <taxon>Rhabditidae</taxon>
        <taxon>Peloderinae</taxon>
        <taxon>Caenorhabditis</taxon>
    </lineage>
</organism>
<feature type="region of interest" description="Disordered" evidence="1">
    <location>
        <begin position="1"/>
        <end position="34"/>
    </location>
</feature>
<dbReference type="Proteomes" id="UP000005237">
    <property type="component" value="Unassembled WGS sequence"/>
</dbReference>
<dbReference type="EnsemblMetazoa" id="CJA40619.1">
    <property type="protein sequence ID" value="CJA40619.1"/>
    <property type="gene ID" value="WBGene00216467"/>
</dbReference>
<evidence type="ECO:0000313" key="3">
    <source>
        <dbReference type="Proteomes" id="UP000005237"/>
    </source>
</evidence>
<proteinExistence type="predicted"/>
<name>A0A8R1ENF0_CAEJA</name>
<accession>A0A8R1ENF0</accession>
<reference evidence="3" key="1">
    <citation type="submission" date="2010-08" db="EMBL/GenBank/DDBJ databases">
        <authorList>
            <consortium name="Caenorhabditis japonica Sequencing Consortium"/>
            <person name="Wilson R.K."/>
        </authorList>
    </citation>
    <scope>NUCLEOTIDE SEQUENCE [LARGE SCALE GENOMIC DNA]</scope>
    <source>
        <strain evidence="3">DF5081</strain>
    </source>
</reference>
<dbReference type="AlphaFoldDB" id="A0A8R1ENF0"/>
<reference evidence="2" key="2">
    <citation type="submission" date="2022-06" db="UniProtKB">
        <authorList>
            <consortium name="EnsemblMetazoa"/>
        </authorList>
    </citation>
    <scope>IDENTIFICATION</scope>
    <source>
        <strain evidence="2">DF5081</strain>
    </source>
</reference>
<protein>
    <submittedName>
        <fullName evidence="2">Uncharacterized protein</fullName>
    </submittedName>
</protein>
<sequence>MSAEKSHPSDVVMAEAEEDVKDTSGMPGGNSNPSVVEAVQLGSRAQLAPVTDGALSEVVVIEKDVEKEDNCLLNECNPLAGMADALDAAEDEVPQAIAE</sequence>
<evidence type="ECO:0000256" key="1">
    <source>
        <dbReference type="SAM" id="MobiDB-lite"/>
    </source>
</evidence>
<keyword evidence="3" id="KW-1185">Reference proteome</keyword>